<evidence type="ECO:0000256" key="6">
    <source>
        <dbReference type="PIRSR" id="PIRSR602401-1"/>
    </source>
</evidence>
<comment type="cofactor">
    <cofactor evidence="6">
        <name>heme</name>
        <dbReference type="ChEBI" id="CHEBI:30413"/>
    </cofactor>
</comment>
<name>A0A1V8TMS1_9PEZI</name>
<evidence type="ECO:0000313" key="8">
    <source>
        <dbReference type="EMBL" id="OQO12677.1"/>
    </source>
</evidence>
<dbReference type="STRING" id="1507870.A0A1V8TMS1"/>
<feature type="chain" id="PRO_5013229570" description="Cytochrome P450" evidence="7">
    <location>
        <begin position="20"/>
        <end position="531"/>
    </location>
</feature>
<keyword evidence="5" id="KW-0503">Monooxygenase</keyword>
<evidence type="ECO:0000313" key="9">
    <source>
        <dbReference type="Proteomes" id="UP000192596"/>
    </source>
</evidence>
<keyword evidence="2 6" id="KW-0479">Metal-binding</keyword>
<dbReference type="InterPro" id="IPR001128">
    <property type="entry name" value="Cyt_P450"/>
</dbReference>
<protein>
    <recommendedName>
        <fullName evidence="10">Cytochrome P450</fullName>
    </recommendedName>
</protein>
<dbReference type="CDD" id="cd11065">
    <property type="entry name" value="CYP64-like"/>
    <property type="match status" value="1"/>
</dbReference>
<dbReference type="SUPFAM" id="SSF48264">
    <property type="entry name" value="Cytochrome P450"/>
    <property type="match status" value="1"/>
</dbReference>
<keyword evidence="9" id="KW-1185">Reference proteome</keyword>
<dbReference type="AlphaFoldDB" id="A0A1V8TMS1"/>
<evidence type="ECO:0008006" key="10">
    <source>
        <dbReference type="Google" id="ProtNLM"/>
    </source>
</evidence>
<evidence type="ECO:0000256" key="1">
    <source>
        <dbReference type="ARBA" id="ARBA00010617"/>
    </source>
</evidence>
<dbReference type="PANTHER" id="PTHR46300:SF2">
    <property type="entry name" value="CYTOCHROME P450 MONOOXYGENASE ALNH-RELATED"/>
    <property type="match status" value="1"/>
</dbReference>
<keyword evidence="7" id="KW-0732">Signal</keyword>
<feature type="binding site" description="axial binding residue" evidence="6">
    <location>
        <position position="446"/>
    </location>
    <ligand>
        <name>heme</name>
        <dbReference type="ChEBI" id="CHEBI:30413"/>
    </ligand>
    <ligandPart>
        <name>Fe</name>
        <dbReference type="ChEBI" id="CHEBI:18248"/>
    </ligandPart>
</feature>
<comment type="caution">
    <text evidence="8">The sequence shown here is derived from an EMBL/GenBank/DDBJ whole genome shotgun (WGS) entry which is preliminary data.</text>
</comment>
<dbReference type="EMBL" id="NAJO01000004">
    <property type="protein sequence ID" value="OQO12677.1"/>
    <property type="molecule type" value="Genomic_DNA"/>
</dbReference>
<dbReference type="OrthoDB" id="1103324at2759"/>
<dbReference type="PRINTS" id="PR00463">
    <property type="entry name" value="EP450I"/>
</dbReference>
<sequence>MNTLFLVGIGLLFLTFAYALLTVGHRAKNLPPGPPTVPLLGNLVQIPLKGAHFTFTQWSQKYGEIYTLKIGTATACVLTSPRLVKQLLDKKSAIYASRPVSYVANLISGGDHILLMQYGDQWRATRKLLHGCLREGVVEKEYGALQEAEANQMIYDYLVSPAEHMKHPKRFSNSVTMSIVWGIRSPTSKEAHMERLYSLMEIWSRVMETGATPPVDIFPFLHYIPQSLFTNWRSRATHVQREMNGLYADFLTDLRTRRAASGSRGSLMDQVLDQVESEKPTPGLETSDHALWFLGGTLTEGGSDTSASILTAFVQAMVANPAIKKEAQAQIDSVIGPDRSPNWSDYASLPYVAQIVKETMRWRPVTPLAFPHALAQDDWVDGFFLPKGTTVIVNAWGMQHDPSRFKDPEKFDPDHFEGVTKLAPELANGPWEERDHYGYGAGRRLCPGIHLAERNLWLGMAKLLWGYSILPGLDKEGKEVTVDTSAETGYCEGFLVCAYDFPARFEVRGKAREATIRREMKEAKSVFAKYE</sequence>
<dbReference type="InterPro" id="IPR050364">
    <property type="entry name" value="Cytochrome_P450_fung"/>
</dbReference>
<feature type="signal peptide" evidence="7">
    <location>
        <begin position="1"/>
        <end position="19"/>
    </location>
</feature>
<evidence type="ECO:0000256" key="5">
    <source>
        <dbReference type="ARBA" id="ARBA00023033"/>
    </source>
</evidence>
<keyword evidence="3" id="KW-0560">Oxidoreductase</keyword>
<dbReference type="Pfam" id="PF00067">
    <property type="entry name" value="p450"/>
    <property type="match status" value="1"/>
</dbReference>
<dbReference type="GO" id="GO:0020037">
    <property type="term" value="F:heme binding"/>
    <property type="evidence" value="ECO:0007669"/>
    <property type="project" value="InterPro"/>
</dbReference>
<reference evidence="9" key="1">
    <citation type="submission" date="2017-03" db="EMBL/GenBank/DDBJ databases">
        <title>Genomes of endolithic fungi from Antarctica.</title>
        <authorList>
            <person name="Coleine C."/>
            <person name="Masonjones S."/>
            <person name="Stajich J.E."/>
        </authorList>
    </citation>
    <scope>NUCLEOTIDE SEQUENCE [LARGE SCALE GENOMIC DNA]</scope>
    <source>
        <strain evidence="9">CCFEE 5527</strain>
    </source>
</reference>
<dbReference type="Gene3D" id="1.10.630.10">
    <property type="entry name" value="Cytochrome P450"/>
    <property type="match status" value="1"/>
</dbReference>
<keyword evidence="6" id="KW-0349">Heme</keyword>
<accession>A0A1V8TMS1</accession>
<dbReference type="Proteomes" id="UP000192596">
    <property type="component" value="Unassembled WGS sequence"/>
</dbReference>
<dbReference type="InterPro" id="IPR036396">
    <property type="entry name" value="Cyt_P450_sf"/>
</dbReference>
<dbReference type="GO" id="GO:0005506">
    <property type="term" value="F:iron ion binding"/>
    <property type="evidence" value="ECO:0007669"/>
    <property type="project" value="InterPro"/>
</dbReference>
<keyword evidence="4 6" id="KW-0408">Iron</keyword>
<dbReference type="InterPro" id="IPR002401">
    <property type="entry name" value="Cyt_P450_E_grp-I"/>
</dbReference>
<dbReference type="PANTHER" id="PTHR46300">
    <property type="entry name" value="P450, PUTATIVE (EUROFUNG)-RELATED-RELATED"/>
    <property type="match status" value="1"/>
</dbReference>
<dbReference type="GO" id="GO:0016705">
    <property type="term" value="F:oxidoreductase activity, acting on paired donors, with incorporation or reduction of molecular oxygen"/>
    <property type="evidence" value="ECO:0007669"/>
    <property type="project" value="InterPro"/>
</dbReference>
<proteinExistence type="inferred from homology"/>
<comment type="similarity">
    <text evidence="1">Belongs to the cytochrome P450 family.</text>
</comment>
<organism evidence="8 9">
    <name type="scientific">Cryoendolithus antarcticus</name>
    <dbReference type="NCBI Taxonomy" id="1507870"/>
    <lineage>
        <taxon>Eukaryota</taxon>
        <taxon>Fungi</taxon>
        <taxon>Dikarya</taxon>
        <taxon>Ascomycota</taxon>
        <taxon>Pezizomycotina</taxon>
        <taxon>Dothideomycetes</taxon>
        <taxon>Dothideomycetidae</taxon>
        <taxon>Cladosporiales</taxon>
        <taxon>Cladosporiaceae</taxon>
        <taxon>Cryoendolithus</taxon>
    </lineage>
</organism>
<evidence type="ECO:0000256" key="7">
    <source>
        <dbReference type="SAM" id="SignalP"/>
    </source>
</evidence>
<gene>
    <name evidence="8" type="ORF">B0A48_02140</name>
</gene>
<dbReference type="InParanoid" id="A0A1V8TMS1"/>
<dbReference type="GO" id="GO:0004497">
    <property type="term" value="F:monooxygenase activity"/>
    <property type="evidence" value="ECO:0007669"/>
    <property type="project" value="UniProtKB-KW"/>
</dbReference>
<evidence type="ECO:0000256" key="2">
    <source>
        <dbReference type="ARBA" id="ARBA00022723"/>
    </source>
</evidence>
<evidence type="ECO:0000256" key="3">
    <source>
        <dbReference type="ARBA" id="ARBA00023002"/>
    </source>
</evidence>
<evidence type="ECO:0000256" key="4">
    <source>
        <dbReference type="ARBA" id="ARBA00023004"/>
    </source>
</evidence>